<dbReference type="PANTHER" id="PTHR43504:SF1">
    <property type="entry name" value="ISOCITRATE DEHYDROGENASE [NADP]"/>
    <property type="match status" value="1"/>
</dbReference>
<dbReference type="Pfam" id="PF00180">
    <property type="entry name" value="Iso_dh"/>
    <property type="match status" value="1"/>
</dbReference>
<dbReference type="EMBL" id="CP017675">
    <property type="protein sequence ID" value="APB34258.1"/>
    <property type="molecule type" value="Genomic_DNA"/>
</dbReference>
<evidence type="ECO:0000256" key="3">
    <source>
        <dbReference type="ARBA" id="ARBA00011738"/>
    </source>
</evidence>
<dbReference type="EC" id="1.1.1.42" evidence="4 19"/>
<dbReference type="NCBIfam" id="NF005425">
    <property type="entry name" value="PRK07006.1"/>
    <property type="match status" value="1"/>
</dbReference>
<comment type="cofactor">
    <cofactor evidence="16">
        <name>Mg(2+)</name>
        <dbReference type="ChEBI" id="CHEBI:18420"/>
    </cofactor>
    <cofactor evidence="16">
        <name>Mn(2+)</name>
        <dbReference type="ChEBI" id="CHEBI:29035"/>
    </cofactor>
    <text evidence="16">Binds 1 Mg(2+) or Mn(2+) ion per subunit.</text>
</comment>
<feature type="site" description="Critical for catalysis" evidence="17">
    <location>
        <position position="237"/>
    </location>
</feature>
<dbReference type="STRING" id="1188229.GlitD10_1932"/>
<evidence type="ECO:0000256" key="7">
    <source>
        <dbReference type="ARBA" id="ARBA00022532"/>
    </source>
</evidence>
<dbReference type="GO" id="GO:0004450">
    <property type="term" value="F:isocitrate dehydrogenase (NADP+) activity"/>
    <property type="evidence" value="ECO:0007669"/>
    <property type="project" value="UniProtKB-UniRule"/>
</dbReference>
<dbReference type="GO" id="GO:0006099">
    <property type="term" value="P:tricarboxylic acid cycle"/>
    <property type="evidence" value="ECO:0007669"/>
    <property type="project" value="UniProtKB-UniRule"/>
</dbReference>
<keyword evidence="11 21" id="KW-0560">Oxidoreductase</keyword>
<dbReference type="PANTHER" id="PTHR43504">
    <property type="entry name" value="ISOCITRATE DEHYDROGENASE [NADP]"/>
    <property type="match status" value="1"/>
</dbReference>
<dbReference type="InterPro" id="IPR004439">
    <property type="entry name" value="Isocitrate_DH_NADP_dimer_prok"/>
</dbReference>
<keyword evidence="22" id="KW-1185">Reference proteome</keyword>
<feature type="binding site" evidence="15">
    <location>
        <position position="450"/>
    </location>
    <ligand>
        <name>NADP(+)</name>
        <dbReference type="ChEBI" id="CHEBI:58349"/>
    </ligand>
</feature>
<evidence type="ECO:0000256" key="5">
    <source>
        <dbReference type="ARBA" id="ARBA00019562"/>
    </source>
</evidence>
<dbReference type="AlphaFoldDB" id="A0A1J0AE92"/>
<evidence type="ECO:0000256" key="6">
    <source>
        <dbReference type="ARBA" id="ARBA00022435"/>
    </source>
</evidence>
<gene>
    <name evidence="21" type="ORF">GlitD10_1932</name>
</gene>
<dbReference type="Gene3D" id="3.40.718.10">
    <property type="entry name" value="Isopropylmalate Dehydrogenase"/>
    <property type="match status" value="2"/>
</dbReference>
<feature type="binding site" evidence="16">
    <location>
        <position position="362"/>
    </location>
    <ligand>
        <name>Mg(2+)</name>
        <dbReference type="ChEBI" id="CHEBI:18420"/>
    </ligand>
</feature>
<feature type="binding site" evidence="15">
    <location>
        <position position="446"/>
    </location>
    <ligand>
        <name>NADP(+)</name>
        <dbReference type="ChEBI" id="CHEBI:58349"/>
    </ligand>
</feature>
<keyword evidence="12 16" id="KW-0464">Manganese</keyword>
<evidence type="ECO:0000259" key="20">
    <source>
        <dbReference type="SMART" id="SM01329"/>
    </source>
</evidence>
<evidence type="ECO:0000256" key="19">
    <source>
        <dbReference type="RuleBase" id="RU004446"/>
    </source>
</evidence>
<feature type="binding site" evidence="14">
    <location>
        <position position="119"/>
    </location>
    <ligand>
        <name>D-threo-isocitrate</name>
        <dbReference type="ChEBI" id="CHEBI:15562"/>
    </ligand>
</feature>
<dbReference type="RefSeq" id="WP_071454727.1">
    <property type="nucleotide sequence ID" value="NZ_CP017675.1"/>
</dbReference>
<comment type="catalytic activity">
    <reaction evidence="13">
        <text>D-threo-isocitrate + NADP(+) = 2-oxoglutarate + CO2 + NADPH</text>
        <dbReference type="Rhea" id="RHEA:19629"/>
        <dbReference type="ChEBI" id="CHEBI:15562"/>
        <dbReference type="ChEBI" id="CHEBI:16526"/>
        <dbReference type="ChEBI" id="CHEBI:16810"/>
        <dbReference type="ChEBI" id="CHEBI:57783"/>
        <dbReference type="ChEBI" id="CHEBI:58349"/>
        <dbReference type="EC" id="1.1.1.42"/>
    </reaction>
</comment>
<dbReference type="SUPFAM" id="SSF53659">
    <property type="entry name" value="Isocitrate/Isopropylmalate dehydrogenase-like"/>
    <property type="match status" value="1"/>
</dbReference>
<keyword evidence="6 19" id="KW-0329">Glyoxylate bypass</keyword>
<keyword evidence="10 15" id="KW-0521">NADP</keyword>
<dbReference type="KEGG" id="glt:GlitD10_1932"/>
<evidence type="ECO:0000256" key="14">
    <source>
        <dbReference type="PIRSR" id="PIRSR604439-1"/>
    </source>
</evidence>
<reference evidence="21 22" key="1">
    <citation type="submission" date="2016-10" db="EMBL/GenBank/DDBJ databases">
        <title>Description of Gloeomargarita lithophora gen. nov., sp. nov., a thylakoid-bearing basal-branching cyanobacterium with intracellular carbonates, and proposal for Gloeomargaritales ord. nov.</title>
        <authorList>
            <person name="Moreira D."/>
            <person name="Tavera R."/>
            <person name="Benzerara K."/>
            <person name="Skouri-Panet F."/>
            <person name="Couradeau E."/>
            <person name="Gerard E."/>
            <person name="Loussert C."/>
            <person name="Novelo E."/>
            <person name="Zivanovic Y."/>
            <person name="Lopez-Garcia P."/>
        </authorList>
    </citation>
    <scope>NUCLEOTIDE SEQUENCE [LARGE SCALE GENOMIC DNA]</scope>
    <source>
        <strain evidence="21 22">D10</strain>
    </source>
</reference>
<dbReference type="GO" id="GO:0006097">
    <property type="term" value="P:glyoxylate cycle"/>
    <property type="evidence" value="ECO:0007669"/>
    <property type="project" value="UniProtKB-KW"/>
</dbReference>
<dbReference type="GO" id="GO:0000287">
    <property type="term" value="F:magnesium ion binding"/>
    <property type="evidence" value="ECO:0007669"/>
    <property type="project" value="InterPro"/>
</dbReference>
<evidence type="ECO:0000256" key="10">
    <source>
        <dbReference type="ARBA" id="ARBA00022857"/>
    </source>
</evidence>
<evidence type="ECO:0000313" key="21">
    <source>
        <dbReference type="EMBL" id="APB34258.1"/>
    </source>
</evidence>
<name>A0A1J0AE92_9CYAN</name>
<feature type="binding site" evidence="14">
    <location>
        <position position="153"/>
    </location>
    <ligand>
        <name>D-threo-isocitrate</name>
        <dbReference type="ChEBI" id="CHEBI:15562"/>
    </ligand>
</feature>
<feature type="site" description="Critical for catalysis" evidence="17">
    <location>
        <position position="160"/>
    </location>
</feature>
<feature type="binding site" evidence="15">
    <location>
        <position position="407"/>
    </location>
    <ligand>
        <name>NADP(+)</name>
        <dbReference type="ChEBI" id="CHEBI:58349"/>
    </ligand>
</feature>
<dbReference type="NCBIfam" id="TIGR00183">
    <property type="entry name" value="prok_nadp_idh"/>
    <property type="match status" value="1"/>
</dbReference>
<evidence type="ECO:0000256" key="15">
    <source>
        <dbReference type="PIRSR" id="PIRSR604439-2"/>
    </source>
</evidence>
<evidence type="ECO:0000256" key="12">
    <source>
        <dbReference type="ARBA" id="ARBA00023211"/>
    </source>
</evidence>
<evidence type="ECO:0000256" key="17">
    <source>
        <dbReference type="PIRSR" id="PIRSR604439-4"/>
    </source>
</evidence>
<evidence type="ECO:0000256" key="13">
    <source>
        <dbReference type="ARBA" id="ARBA00023554"/>
    </source>
</evidence>
<dbReference type="OrthoDB" id="9806254at2"/>
<dbReference type="PROSITE" id="PS00470">
    <property type="entry name" value="IDH_IMDH"/>
    <property type="match status" value="1"/>
</dbReference>
<proteinExistence type="inferred from homology"/>
<dbReference type="InterPro" id="IPR019818">
    <property type="entry name" value="IsoCit/isopropylmalate_DH_CS"/>
</dbReference>
<keyword evidence="8 19" id="KW-0479">Metal-binding</keyword>
<dbReference type="Proteomes" id="UP000180235">
    <property type="component" value="Chromosome"/>
</dbReference>
<protein>
    <recommendedName>
        <fullName evidence="5 19">Isocitrate dehydrogenase [NADP]</fullName>
        <ecNumber evidence="4 19">1.1.1.42</ecNumber>
    </recommendedName>
</protein>
<evidence type="ECO:0000256" key="9">
    <source>
        <dbReference type="ARBA" id="ARBA00022842"/>
    </source>
</evidence>
<evidence type="ECO:0000313" key="22">
    <source>
        <dbReference type="Proteomes" id="UP000180235"/>
    </source>
</evidence>
<dbReference type="GO" id="GO:0051287">
    <property type="term" value="F:NAD binding"/>
    <property type="evidence" value="ECO:0007669"/>
    <property type="project" value="InterPro"/>
</dbReference>
<accession>A0A1J0AE92</accession>
<organism evidence="21 22">
    <name type="scientific">Gloeomargarita lithophora Alchichica-D10</name>
    <dbReference type="NCBI Taxonomy" id="1188229"/>
    <lineage>
        <taxon>Bacteria</taxon>
        <taxon>Bacillati</taxon>
        <taxon>Cyanobacteriota</taxon>
        <taxon>Cyanophyceae</taxon>
        <taxon>Gloeomargaritales</taxon>
        <taxon>Gloeomargaritaceae</taxon>
        <taxon>Gloeomargarita</taxon>
    </lineage>
</organism>
<dbReference type="SMART" id="SM01329">
    <property type="entry name" value="Iso_dh"/>
    <property type="match status" value="1"/>
</dbReference>
<evidence type="ECO:0000256" key="1">
    <source>
        <dbReference type="ARBA" id="ARBA00001936"/>
    </source>
</evidence>
<evidence type="ECO:0000256" key="11">
    <source>
        <dbReference type="ARBA" id="ARBA00023002"/>
    </source>
</evidence>
<evidence type="ECO:0000256" key="8">
    <source>
        <dbReference type="ARBA" id="ARBA00022723"/>
    </source>
</evidence>
<feature type="domain" description="Isopropylmalate dehydrogenase-like" evidence="20">
    <location>
        <begin position="28"/>
        <end position="469"/>
    </location>
</feature>
<feature type="binding site" evidence="14">
    <location>
        <position position="129"/>
    </location>
    <ligand>
        <name>D-threo-isocitrate</name>
        <dbReference type="ChEBI" id="CHEBI:15562"/>
    </ligand>
</feature>
<comment type="cofactor">
    <cofactor evidence="1">
        <name>Mn(2+)</name>
        <dbReference type="ChEBI" id="CHEBI:29035"/>
    </cofactor>
</comment>
<dbReference type="NCBIfam" id="NF005610">
    <property type="entry name" value="PRK07362.1"/>
    <property type="match status" value="1"/>
</dbReference>
<keyword evidence="7 19" id="KW-0816">Tricarboxylic acid cycle</keyword>
<evidence type="ECO:0000256" key="4">
    <source>
        <dbReference type="ARBA" id="ARBA00013013"/>
    </source>
</evidence>
<comment type="similarity">
    <text evidence="2">Belongs to the isocitrate and isopropylmalate dehydrogenases family.</text>
</comment>
<feature type="modified residue" description="N6-succinyllysine" evidence="18">
    <location>
        <position position="100"/>
    </location>
</feature>
<evidence type="ECO:0000256" key="18">
    <source>
        <dbReference type="PIRSR" id="PIRSR604439-5"/>
    </source>
</evidence>
<keyword evidence="9 16" id="KW-0460">Magnesium</keyword>
<feature type="binding site" evidence="14">
    <location>
        <position position="115"/>
    </location>
    <ligand>
        <name>D-threo-isocitrate</name>
        <dbReference type="ChEBI" id="CHEBI:15562"/>
    </ligand>
</feature>
<feature type="binding site" evidence="15">
    <location>
        <position position="104"/>
    </location>
    <ligand>
        <name>NADP(+)</name>
        <dbReference type="ChEBI" id="CHEBI:58349"/>
    </ligand>
</feature>
<evidence type="ECO:0000256" key="2">
    <source>
        <dbReference type="ARBA" id="ARBA00007769"/>
    </source>
</evidence>
<comment type="subunit">
    <text evidence="3">Homodimer.</text>
</comment>
<feature type="binding site" evidence="14">
    <location>
        <position position="113"/>
    </location>
    <ligand>
        <name>D-threo-isocitrate</name>
        <dbReference type="ChEBI" id="CHEBI:15562"/>
    </ligand>
</feature>
<sequence length="479" mass="52964">MYEKLSPPTQGTRIRFAAGVPQVPDDPIIPYLRGDGTGVDIWPATQLVLDTAMQLCYGNARKIHWFKVYAGDEACELYGEFQYLPQDTLTAIREYGVAIKGPLTTPVGGGIRSLNVALRQIFDLYACIRPCRYYPGTPSPHRHPEQLDVIIYRENTEDIYLGIEWRAGTERAQELIQLLNERLIPATPEHQGKKIPLDSGIGIKPISKTGSQRLIRRAIQHALRLLPAKQLVTLVHKGNIMKYTEGAFRDWGYELVQSEFRSECVTERESWILENLEKNSDITITENARLIEPGYDHLPAPKQAVIGAEVQQVLAQIGDTHGQGQWRQKVMVNDRIADSIFQQIQTRPQEYSILATMNLNGDYLSDAAAAIVGGLGMGPGANIGDSCAIFEATHGTAPKHAGKDRVNPGSLILSGAMLLEFLGWQEAADLVQTALGYAIAQGQVTYDLARLLEPPVEPPLSCSGFAQAIVRQMENVKKS</sequence>
<evidence type="ECO:0000256" key="16">
    <source>
        <dbReference type="PIRSR" id="PIRSR604439-3"/>
    </source>
</evidence>
<feature type="modified residue" description="Phosphoserine" evidence="18">
    <location>
        <position position="113"/>
    </location>
</feature>
<dbReference type="InterPro" id="IPR024084">
    <property type="entry name" value="IsoPropMal-DH-like_dom"/>
</dbReference>